<dbReference type="CDD" id="cd06503">
    <property type="entry name" value="ATP-synt_Fo_b"/>
    <property type="match status" value="1"/>
</dbReference>
<feature type="compositionally biased region" description="Low complexity" evidence="2">
    <location>
        <begin position="861"/>
        <end position="871"/>
    </location>
</feature>
<dbReference type="GeneID" id="77812562"/>
<feature type="compositionally biased region" description="Basic and acidic residues" evidence="2">
    <location>
        <begin position="1051"/>
        <end position="1063"/>
    </location>
</feature>
<organism evidence="3 4">
    <name type="scientific">Puccinia triticina</name>
    <dbReference type="NCBI Taxonomy" id="208348"/>
    <lineage>
        <taxon>Eukaryota</taxon>
        <taxon>Fungi</taxon>
        <taxon>Dikarya</taxon>
        <taxon>Basidiomycota</taxon>
        <taxon>Pucciniomycotina</taxon>
        <taxon>Pucciniomycetes</taxon>
        <taxon>Pucciniales</taxon>
        <taxon>Pucciniaceae</taxon>
        <taxon>Puccinia</taxon>
    </lineage>
</organism>
<feature type="region of interest" description="Disordered" evidence="2">
    <location>
        <begin position="41"/>
        <end position="77"/>
    </location>
</feature>
<dbReference type="Pfam" id="PF01906">
    <property type="entry name" value="YbjQ_1"/>
    <property type="match status" value="1"/>
</dbReference>
<evidence type="ECO:0000256" key="2">
    <source>
        <dbReference type="SAM" id="MobiDB-lite"/>
    </source>
</evidence>
<evidence type="ECO:0000313" key="3">
    <source>
        <dbReference type="EMBL" id="WAQ87353.1"/>
    </source>
</evidence>
<keyword evidence="4" id="KW-1185">Reference proteome</keyword>
<feature type="compositionally biased region" description="Polar residues" evidence="2">
    <location>
        <begin position="347"/>
        <end position="370"/>
    </location>
</feature>
<keyword evidence="1" id="KW-0175">Coiled coil</keyword>
<gene>
    <name evidence="3" type="ORF">PtA15_8A257</name>
</gene>
<dbReference type="SUPFAM" id="SSF117782">
    <property type="entry name" value="YbjQ-like"/>
    <property type="match status" value="1"/>
</dbReference>
<dbReference type="InterPro" id="IPR035439">
    <property type="entry name" value="UPF0145_dom_sf"/>
</dbReference>
<feature type="region of interest" description="Disordered" evidence="2">
    <location>
        <begin position="338"/>
        <end position="394"/>
    </location>
</feature>
<dbReference type="Proteomes" id="UP001164743">
    <property type="component" value="Chromosome 8A"/>
</dbReference>
<dbReference type="InterPro" id="IPR002765">
    <property type="entry name" value="UPF0145_YbjQ-like"/>
</dbReference>
<dbReference type="RefSeq" id="XP_053022908.1">
    <property type="nucleotide sequence ID" value="XM_053171667.1"/>
</dbReference>
<name>A0ABY7CQ27_9BASI</name>
<feature type="compositionally biased region" description="Polar residues" evidence="2">
    <location>
        <begin position="1089"/>
        <end position="1115"/>
    </location>
</feature>
<feature type="compositionally biased region" description="Polar residues" evidence="2">
    <location>
        <begin position="946"/>
        <end position="962"/>
    </location>
</feature>
<sequence>MPLTSKINLEVGARTWRFNSGDPISGEIPKRGGYFETVPRAGRTKSKASSTVSSAACSTQPELKAEPPVEVALPEPGPSEEAVRIELEKRILAEEKLKIEEMNRQAQQTLEHAEMIRQQVTEAQELNAMAAEKEAQQRLAHQQAIEEEKQQMRFEADRKLQELREEAAVVKQKYEAELALWKERQERTLVLESEAEARAKAREAAEEARAQRERELIQERTDVLERLKQEAIEDYKRTHEELRRAQEQQLRKELEDARQKILEESAARKASLEAEREATLLKVKEEAQLEYQKQLDSHLQLGKETAEALKEASAKAAEEFKAQSQEAIKNLRSIAISSCPRSERSAPQKSSAGKTSSPNPTLDSKTSASNKVRRDRPADPQVQRSSSEEENLKKREAMRQRLLMGVFTPNAHRVHEWGLRSAPAPFPVAAPSPSTWGSPSNRQRANSVGQVNLSTPFIPGSALVSHLNPQQIAPLRGGYNHDLYSRSNTLHPSRADLYGNHSSARMPAIVHASPAPSAVPTNSQRDQWGASNNTHDNWGGSTKKHDPIKNAHQVLNKEVYKREQPSKVEQLPFQYTGGSKELYYPHSDFALPVTTMSTIRGYTVAAVYGFVSGVAIRNSTKELNENTLAEERERATLAMWQQAERIKGANFVLGLKFQNNPLSISLTEIVALGTAVRMEASGPNIVPNPDDQNAKPNALPSNKAGKGTKGTGVPAGGPQNAKNKNNGKRPDGRTVQASEDSVGNGGWDQPVVQAQTSDPVDESAENSQNEWGGGWEAESGQKKNGKKEDQQSGWSTGWDAKTDDAQKTKKGKNQNQGPKNEPAADPSTGWGGDWNQTSEGQDDNDNEVTNSDSWGGGHVTQKGQNGNKANKGAGGQSQKKGKQTRDSSEKQTSAPADNPTKQGKQQTNSQNQLDKPTRFAPDDYDPSTGAQFQVGYGRMNPGPNHMASSLSPNLPVVNSSQPWPHAGPPGHGYGDPRAMYHYRPGPGYEQDYWNRRGPGFDFHPMYHHYPPLPMPATVPSPQYPYGSSQRPPMQLEWREGDSGHGYQTRANVRDQNHDGDHHASKSPNKPSSNGWNSAAQPKTDHNAGWDSSNKQNSKSWGDSSNGENQASQTNLNKNPNAKGKGKAPNQSSKKAPPPPQDSNSWDNWAGNEGCSNDDKNEDTNDNQESQGGWNTSQGKKDGGKRATNSANQPQKGSQNQNGKSKSRMRSPPPASASSSPDNDETEDGDGLAMGIFNLMSANHYHPPKLSNSVYSSLPVRMLFFFWFTYELHASSFFCLPFL</sequence>
<evidence type="ECO:0000313" key="4">
    <source>
        <dbReference type="Proteomes" id="UP001164743"/>
    </source>
</evidence>
<protein>
    <submittedName>
        <fullName evidence="3">Uncharacterized protein</fullName>
    </submittedName>
</protein>
<proteinExistence type="predicted"/>
<dbReference type="Gene3D" id="3.30.110.70">
    <property type="entry name" value="Hypothetical protein apc22750. Chain B"/>
    <property type="match status" value="1"/>
</dbReference>
<feature type="compositionally biased region" description="Basic and acidic residues" evidence="2">
    <location>
        <begin position="304"/>
        <end position="319"/>
    </location>
</feature>
<feature type="compositionally biased region" description="Polar residues" evidence="2">
    <location>
        <begin position="1186"/>
        <end position="1202"/>
    </location>
</feature>
<dbReference type="EMBL" id="CP110428">
    <property type="protein sequence ID" value="WAQ87353.1"/>
    <property type="molecule type" value="Genomic_DNA"/>
</dbReference>
<feature type="compositionally biased region" description="Polar residues" evidence="2">
    <location>
        <begin position="890"/>
        <end position="914"/>
    </location>
</feature>
<feature type="compositionally biased region" description="Low complexity" evidence="2">
    <location>
        <begin position="1116"/>
        <end position="1129"/>
    </location>
</feature>
<feature type="compositionally biased region" description="Low complexity" evidence="2">
    <location>
        <begin position="47"/>
        <end position="59"/>
    </location>
</feature>
<feature type="compositionally biased region" description="Pro residues" evidence="2">
    <location>
        <begin position="1010"/>
        <end position="1022"/>
    </location>
</feature>
<feature type="coiled-coil region" evidence="1">
    <location>
        <begin position="85"/>
        <end position="267"/>
    </location>
</feature>
<feature type="region of interest" description="Disordered" evidence="2">
    <location>
        <begin position="295"/>
        <end position="319"/>
    </location>
</feature>
<feature type="compositionally biased region" description="Polar residues" evidence="2">
    <location>
        <begin position="1166"/>
        <end position="1177"/>
    </location>
</feature>
<feature type="region of interest" description="Disordered" evidence="2">
    <location>
        <begin position="682"/>
        <end position="978"/>
    </location>
</feature>
<feature type="region of interest" description="Disordered" evidence="2">
    <location>
        <begin position="1008"/>
        <end position="1230"/>
    </location>
</feature>
<evidence type="ECO:0000256" key="1">
    <source>
        <dbReference type="SAM" id="Coils"/>
    </source>
</evidence>
<accession>A0ABY7CQ27</accession>
<feature type="compositionally biased region" description="Polar residues" evidence="2">
    <location>
        <begin position="1065"/>
        <end position="1080"/>
    </location>
</feature>
<reference evidence="3" key="1">
    <citation type="submission" date="2022-10" db="EMBL/GenBank/DDBJ databases">
        <title>Puccinia triticina Genome sequencing and assembly.</title>
        <authorList>
            <person name="Li C."/>
        </authorList>
    </citation>
    <scope>NUCLEOTIDE SEQUENCE</scope>
    <source>
        <strain evidence="3">Pt15</strain>
    </source>
</reference>